<dbReference type="RefSeq" id="XP_004830711.1">
    <property type="nucleotide sequence ID" value="XM_004830654.1"/>
</dbReference>
<evidence type="ECO:0000313" key="3">
    <source>
        <dbReference type="Proteomes" id="UP000031512"/>
    </source>
</evidence>
<gene>
    <name evidence="2" type="ORF">BEWA_004530</name>
</gene>
<feature type="compositionally biased region" description="Polar residues" evidence="1">
    <location>
        <begin position="156"/>
        <end position="179"/>
    </location>
</feature>
<dbReference type="eggNOG" id="ENOG502RSZ7">
    <property type="taxonomic scope" value="Eukaryota"/>
</dbReference>
<dbReference type="EMBL" id="CP001670">
    <property type="protein sequence ID" value="AFZ81045.1"/>
    <property type="molecule type" value="Genomic_DNA"/>
</dbReference>
<feature type="compositionally biased region" description="Low complexity" evidence="1">
    <location>
        <begin position="923"/>
        <end position="943"/>
    </location>
</feature>
<protein>
    <submittedName>
        <fullName evidence="2">Uncharacterized protein</fullName>
    </submittedName>
</protein>
<sequence>MSDGRGNILQLNIQNKCGEKNDSQCRCGSGISNIKAKEETSIDGITNFTKRTHYLQSGGRSTFKLNRILASNGGQIGSGKPIEDVESVSVYYWSSAPGTLIMLGITTKDVKKNNTITKYYSKGTSFWINGLLSGKSELGALDQQNCQNNNAIPFNIQDSQTGSIPNDSNSSCINTRRINSTTSPPPPGSNYTVKAYLIKGINGGDLDTKISRVTYKNNPTDISTPGEAVEKIRLYSYQGSGLVPLMIEFVLKDGSGSKWYEGKDQDGRSWIEVGGSKSDNFYIGNDNSIPTSVLSEKLDEILCKRYNNVTLNLSHTNTSGKYCCEEHGGTKGAGKVTVSEGSLKVKGEDNPSTKYHKHTISSGSLGGIYYTDEGRARRKVELSGSPFPISGIQSVYTFYCQMKNPVLIYLCGKSPYKGWYKKGVGDQWTWIGGIHNIKPDSFNNLDCRQWMKLRIVLEGCSCTGLSECSTPGKSSEQLKRELEKEMQEEEKIAEEERGKEIEESKKLSASGPGHASVSGPPSNAGSLQGSESSESGGSSGVGSGSPSRSSTSSPTGDAGPQGPTGSEVGAERDSGGTSQSGDGAGKTVSEQIQNPVSPSPKTQQHDSSGQVTTTQGGGGSHSASNKPILSSPKGSPGLSTPAVGPGRAGVGVTIKLDSRDYYKSDLTGGDTINVIPYTDPPSPDGYDAHEHVIGKNLKINKFTIGGKKQIFLPGVTSAQDLKKVVVYFFICGNSGIPLLLYFKDKDGRKWYENKGYGIWQISGQLSKSPSRSKGLEIILKSITKSLGLYCKGNKKTGANILQRRVGHSQHIKSTIPPPISPKQLQNFVQDPQAYNGILDPQLQETSGSSPQATPTLPPPAGSSDPATPASTTVSAKDPAVTSPPASPPPEGSPVSQQSEAGSVPVDTSKDGEDGSTEEPESPPLTEVSASTTTPAEAPKAASAPIPPPEGDNPETARFLGFIPATAAGIGSAFGVSSGTLAGSAATFFGGWKLYNRYKGDPWVRQI</sequence>
<feature type="compositionally biased region" description="Basic and acidic residues" evidence="1">
    <location>
        <begin position="494"/>
        <end position="506"/>
    </location>
</feature>
<feature type="compositionally biased region" description="Low complexity" evidence="1">
    <location>
        <begin position="544"/>
        <end position="556"/>
    </location>
</feature>
<proteinExistence type="predicted"/>
<dbReference type="KEGG" id="beq:BEWA_004530"/>
<dbReference type="GeneID" id="15806399"/>
<name>L0AZQ2_THEEQ</name>
<feature type="region of interest" description="Disordered" evidence="1">
    <location>
        <begin position="156"/>
        <end position="190"/>
    </location>
</feature>
<feature type="region of interest" description="Disordered" evidence="1">
    <location>
        <begin position="840"/>
        <end position="956"/>
    </location>
</feature>
<evidence type="ECO:0000313" key="2">
    <source>
        <dbReference type="EMBL" id="AFZ81045.1"/>
    </source>
</evidence>
<feature type="compositionally biased region" description="Polar residues" evidence="1">
    <location>
        <begin position="864"/>
        <end position="874"/>
    </location>
</feature>
<organism evidence="2 3">
    <name type="scientific">Theileria equi strain WA</name>
    <dbReference type="NCBI Taxonomy" id="1537102"/>
    <lineage>
        <taxon>Eukaryota</taxon>
        <taxon>Sar</taxon>
        <taxon>Alveolata</taxon>
        <taxon>Apicomplexa</taxon>
        <taxon>Aconoidasida</taxon>
        <taxon>Piroplasmida</taxon>
        <taxon>Theileriidae</taxon>
        <taxon>Theileria</taxon>
    </lineage>
</organism>
<feature type="region of interest" description="Disordered" evidence="1">
    <location>
        <begin position="465"/>
        <end position="647"/>
    </location>
</feature>
<dbReference type="VEuPathDB" id="PiroplasmaDB:BEWA_004530"/>
<evidence type="ECO:0000256" key="1">
    <source>
        <dbReference type="SAM" id="MobiDB-lite"/>
    </source>
</evidence>
<keyword evidence="3" id="KW-1185">Reference proteome</keyword>
<dbReference type="AlphaFoldDB" id="L0AZQ2"/>
<dbReference type="Proteomes" id="UP000031512">
    <property type="component" value="Chromosome 3"/>
</dbReference>
<feature type="compositionally biased region" description="Polar residues" evidence="1">
    <location>
        <begin position="842"/>
        <end position="854"/>
    </location>
</feature>
<feature type="compositionally biased region" description="Basic and acidic residues" evidence="1">
    <location>
        <begin position="476"/>
        <end position="485"/>
    </location>
</feature>
<reference evidence="2 3" key="1">
    <citation type="journal article" date="2012" name="BMC Genomics">
        <title>Comparative genomic analysis and phylogenetic position of Theileria equi.</title>
        <authorList>
            <person name="Kappmeyer L.S."/>
            <person name="Thiagarajan M."/>
            <person name="Herndon D.R."/>
            <person name="Ramsay J.D."/>
            <person name="Caler E."/>
            <person name="Djikeng A."/>
            <person name="Gillespie J.J."/>
            <person name="Lau A.O."/>
            <person name="Roalson E.H."/>
            <person name="Silva J.C."/>
            <person name="Silva M.G."/>
            <person name="Suarez C.E."/>
            <person name="Ueti M.W."/>
            <person name="Nene V.M."/>
            <person name="Mealey R.H."/>
            <person name="Knowles D.P."/>
            <person name="Brayton K.A."/>
        </authorList>
    </citation>
    <scope>NUCLEOTIDE SEQUENCE [LARGE SCALE GENOMIC DNA]</scope>
    <source>
        <strain evidence="2 3">WA</strain>
    </source>
</reference>
<feature type="compositionally biased region" description="Low complexity" evidence="1">
    <location>
        <begin position="525"/>
        <end position="536"/>
    </location>
</feature>
<accession>L0AZQ2</accession>
<feature type="compositionally biased region" description="Polar residues" evidence="1">
    <location>
        <begin position="465"/>
        <end position="475"/>
    </location>
</feature>
<feature type="compositionally biased region" description="Polar residues" evidence="1">
    <location>
        <begin position="588"/>
        <end position="606"/>
    </location>
</feature>